<dbReference type="InterPro" id="IPR027417">
    <property type="entry name" value="P-loop_NTPase"/>
</dbReference>
<protein>
    <submittedName>
        <fullName evidence="7">Uncharacterized protein</fullName>
    </submittedName>
</protein>
<dbReference type="InterPro" id="IPR014001">
    <property type="entry name" value="Helicase_ATP-bd"/>
</dbReference>
<dbReference type="Pfam" id="PF00271">
    <property type="entry name" value="Helicase_C"/>
    <property type="match status" value="1"/>
</dbReference>
<dbReference type="PROSITE" id="PS51192">
    <property type="entry name" value="HELICASE_ATP_BIND_1"/>
    <property type="match status" value="1"/>
</dbReference>
<sequence length="818" mass="90030">MSQRSRLDPYAELIDLTDSPVKKRTDNRRAAPSHGSSSPMFVGQRPPPPLASSQSANVAAPANAFDFDSGFGASIAKKSTPSRPAGASRKGGNRGGMESYIKPSSGAFGGRPSGASAFDRAANYRNDGWPSWTDERTAPKSGPAPVPIPIPQNVVARDKEEVEENGEDFDIGAAQYSAADFERCGGDPEEQMRELLAGAVGDGEEGGDDEGDDTVEGFADGMRLMPHQVRGTRWMRERESGRKYGGILADDMGLGKTVQTLARIVEGRHTPAEKKVYKGGTLIIAPLAVMEQWATEVRTKTKTGLLKVTTHHGPKRTTSEDLEKFDVVITTFQVLSSEFGSLEKSIQANANAVSDSDDSDSDSDSPPRKGKGKGKGKKKATKAVRRAALFDVKWLRVVIDEAQNIKNHKTAAAKSAVELRAKYRWCLTGTPIQNNVEELYSLFKFLRARPLDNWQTFRSRVSSEVKAGRTGVAMKRLHIILKAIMLRRTKDATINGKPILNLPERRVEVVECTFDAEERQFYDALEQRTALTFNKFLRNGSAMSNYTSVLSMLLRLRQACDHPALVTKALAYDVDALENSQADQADELADLLSGLGVASEKKCEICFVVLDDQKLSMCPECNEIAVKAKGGDCDPVLPPSSAKIRKLLELLSDIDERSDSTEKTIVFSQFTSFLDLVEPFLVQAKIKYVRYDGTLTADQRAVVLEKIRTKKETRVILISFKAGSTGLNLTCCNNVVLMDMWWNPALEDQAFDRAHRLGQKLDVNIHKLTIGQTVEDRILALQTQKRELAQAALNGSSVKNMKLTMADIMKLFQRSSDE</sequence>
<dbReference type="STRING" id="105984.A0A427Y9X6"/>
<dbReference type="SMART" id="SM00490">
    <property type="entry name" value="HELICc"/>
    <property type="match status" value="1"/>
</dbReference>
<dbReference type="GO" id="GO:0006281">
    <property type="term" value="P:DNA repair"/>
    <property type="evidence" value="ECO:0007669"/>
    <property type="project" value="TreeGrafter"/>
</dbReference>
<accession>A0A427Y9X6</accession>
<keyword evidence="1" id="KW-0547">Nucleotide-binding</keyword>
<feature type="domain" description="Helicase C-terminal" evidence="6">
    <location>
        <begin position="646"/>
        <end position="809"/>
    </location>
</feature>
<feature type="compositionally biased region" description="Basic residues" evidence="4">
    <location>
        <begin position="368"/>
        <end position="380"/>
    </location>
</feature>
<evidence type="ECO:0000256" key="1">
    <source>
        <dbReference type="ARBA" id="ARBA00022741"/>
    </source>
</evidence>
<comment type="caution">
    <text evidence="7">The sequence shown here is derived from an EMBL/GenBank/DDBJ whole genome shotgun (WGS) entry which is preliminary data.</text>
</comment>
<dbReference type="SMART" id="SM00487">
    <property type="entry name" value="DEXDc"/>
    <property type="match status" value="1"/>
</dbReference>
<dbReference type="InterPro" id="IPR038718">
    <property type="entry name" value="SNF2-like_sf"/>
</dbReference>
<keyword evidence="8" id="KW-1185">Reference proteome</keyword>
<organism evidence="7 8">
    <name type="scientific">Apiotrichum porosum</name>
    <dbReference type="NCBI Taxonomy" id="105984"/>
    <lineage>
        <taxon>Eukaryota</taxon>
        <taxon>Fungi</taxon>
        <taxon>Dikarya</taxon>
        <taxon>Basidiomycota</taxon>
        <taxon>Agaricomycotina</taxon>
        <taxon>Tremellomycetes</taxon>
        <taxon>Trichosporonales</taxon>
        <taxon>Trichosporonaceae</taxon>
        <taxon>Apiotrichum</taxon>
    </lineage>
</organism>
<dbReference type="SUPFAM" id="SSF52540">
    <property type="entry name" value="P-loop containing nucleoside triphosphate hydrolases"/>
    <property type="match status" value="2"/>
</dbReference>
<dbReference type="GeneID" id="39585027"/>
<keyword evidence="2" id="KW-0378">Hydrolase</keyword>
<dbReference type="Proteomes" id="UP000279236">
    <property type="component" value="Unassembled WGS sequence"/>
</dbReference>
<dbReference type="RefSeq" id="XP_028480169.1">
    <property type="nucleotide sequence ID" value="XM_028616312.1"/>
</dbReference>
<proteinExistence type="predicted"/>
<feature type="region of interest" description="Disordered" evidence="4">
    <location>
        <begin position="1"/>
        <end position="57"/>
    </location>
</feature>
<dbReference type="Gene3D" id="3.40.50.300">
    <property type="entry name" value="P-loop containing nucleotide triphosphate hydrolases"/>
    <property type="match status" value="1"/>
</dbReference>
<dbReference type="Gene3D" id="3.40.50.10810">
    <property type="entry name" value="Tandem AAA-ATPase domain"/>
    <property type="match status" value="2"/>
</dbReference>
<dbReference type="InterPro" id="IPR049730">
    <property type="entry name" value="SNF2/RAD54-like_C"/>
</dbReference>
<feature type="compositionally biased region" description="Basic and acidic residues" evidence="4">
    <location>
        <begin position="20"/>
        <end position="29"/>
    </location>
</feature>
<evidence type="ECO:0000256" key="4">
    <source>
        <dbReference type="SAM" id="MobiDB-lite"/>
    </source>
</evidence>
<name>A0A427Y9X6_9TREE</name>
<evidence type="ECO:0000259" key="6">
    <source>
        <dbReference type="PROSITE" id="PS51194"/>
    </source>
</evidence>
<dbReference type="GO" id="GO:0005634">
    <property type="term" value="C:nucleus"/>
    <property type="evidence" value="ECO:0007669"/>
    <property type="project" value="TreeGrafter"/>
</dbReference>
<gene>
    <name evidence="7" type="ORF">EHS24_000484</name>
</gene>
<dbReference type="GO" id="GO:0016787">
    <property type="term" value="F:hydrolase activity"/>
    <property type="evidence" value="ECO:0007669"/>
    <property type="project" value="UniProtKB-KW"/>
</dbReference>
<feature type="region of interest" description="Disordered" evidence="4">
    <location>
        <begin position="69"/>
        <end position="114"/>
    </location>
</feature>
<dbReference type="GO" id="GO:0005524">
    <property type="term" value="F:ATP binding"/>
    <property type="evidence" value="ECO:0007669"/>
    <property type="project" value="UniProtKB-KW"/>
</dbReference>
<dbReference type="OrthoDB" id="423559at2759"/>
<dbReference type="CDD" id="cd18008">
    <property type="entry name" value="DEXDc_SHPRH-like"/>
    <property type="match status" value="1"/>
</dbReference>
<feature type="domain" description="Helicase ATP-binding" evidence="5">
    <location>
        <begin position="237"/>
        <end position="449"/>
    </location>
</feature>
<dbReference type="EMBL" id="RSCE01000001">
    <property type="protein sequence ID" value="RSH87961.1"/>
    <property type="molecule type" value="Genomic_DNA"/>
</dbReference>
<keyword evidence="3" id="KW-0067">ATP-binding</keyword>
<evidence type="ECO:0000256" key="3">
    <source>
        <dbReference type="ARBA" id="ARBA00022840"/>
    </source>
</evidence>
<evidence type="ECO:0000259" key="5">
    <source>
        <dbReference type="PROSITE" id="PS51192"/>
    </source>
</evidence>
<feature type="region of interest" description="Disordered" evidence="4">
    <location>
        <begin position="350"/>
        <end position="380"/>
    </location>
</feature>
<reference evidence="7 8" key="1">
    <citation type="submission" date="2018-11" db="EMBL/GenBank/DDBJ databases">
        <title>Genome sequence of Apiotrichum porosum DSM 27194.</title>
        <authorList>
            <person name="Aliyu H."/>
            <person name="Gorte O."/>
            <person name="Ochsenreither K."/>
        </authorList>
    </citation>
    <scope>NUCLEOTIDE SEQUENCE [LARGE SCALE GENOMIC DNA]</scope>
    <source>
        <strain evidence="7 8">DSM 27194</strain>
    </source>
</reference>
<dbReference type="Pfam" id="PF00176">
    <property type="entry name" value="SNF2-rel_dom"/>
    <property type="match status" value="1"/>
</dbReference>
<dbReference type="AlphaFoldDB" id="A0A427Y9X6"/>
<dbReference type="PROSITE" id="PS51194">
    <property type="entry name" value="HELICASE_CTER"/>
    <property type="match status" value="1"/>
</dbReference>
<dbReference type="InterPro" id="IPR050628">
    <property type="entry name" value="SNF2_RAD54_helicase_TF"/>
</dbReference>
<feature type="region of interest" description="Disordered" evidence="4">
    <location>
        <begin position="128"/>
        <end position="162"/>
    </location>
</feature>
<evidence type="ECO:0000313" key="8">
    <source>
        <dbReference type="Proteomes" id="UP000279236"/>
    </source>
</evidence>
<dbReference type="PANTHER" id="PTHR45626:SF14">
    <property type="entry name" value="ATP-DEPENDENT DNA HELICASE (EUROFUNG)"/>
    <property type="match status" value="1"/>
</dbReference>
<dbReference type="CDD" id="cd18793">
    <property type="entry name" value="SF2_C_SNF"/>
    <property type="match status" value="1"/>
</dbReference>
<evidence type="ECO:0000256" key="2">
    <source>
        <dbReference type="ARBA" id="ARBA00022801"/>
    </source>
</evidence>
<dbReference type="InterPro" id="IPR001650">
    <property type="entry name" value="Helicase_C-like"/>
</dbReference>
<evidence type="ECO:0000313" key="7">
    <source>
        <dbReference type="EMBL" id="RSH87961.1"/>
    </source>
</evidence>
<dbReference type="PANTHER" id="PTHR45626">
    <property type="entry name" value="TRANSCRIPTION TERMINATION FACTOR 2-RELATED"/>
    <property type="match status" value="1"/>
</dbReference>
<dbReference type="InterPro" id="IPR000330">
    <property type="entry name" value="SNF2_N"/>
</dbReference>
<dbReference type="GO" id="GO:0008094">
    <property type="term" value="F:ATP-dependent activity, acting on DNA"/>
    <property type="evidence" value="ECO:0007669"/>
    <property type="project" value="TreeGrafter"/>
</dbReference>